<evidence type="ECO:0000313" key="1">
    <source>
        <dbReference type="EMBL" id="GAH30818.1"/>
    </source>
</evidence>
<sequence>PENPNFGILTKEVKDFWVSPDERKIILSEDYKQGWALKLYNLEKDVKSHLIEEKDIYSKGANLLDLEFSSDSREIFLEVGMEEQIKHFILEIDKIPPVLAESEEPLSPFENTLTYKAVGQDIYYLNNLGHLFKNPSVAKGEDEGKAFIDYGENLTEKLFPVKLETEYALEIFQDFVFLHEGQILYQFNPDSKSFEKFFEPIKDLKISPDYKKIVYFSDYEIWILFLKEIGDQPQRKAGDKLFLIRLSEQIKDCFWFNSNYLIFNAGDKIKIAEIDDRDRINVADVAEFENPKIFWNKNDKKLYILSDGNLYQSERLLP</sequence>
<dbReference type="SUPFAM" id="SSF82171">
    <property type="entry name" value="DPP6 N-terminal domain-like"/>
    <property type="match status" value="1"/>
</dbReference>
<evidence type="ECO:0008006" key="2">
    <source>
        <dbReference type="Google" id="ProtNLM"/>
    </source>
</evidence>
<name>X1GCN7_9ZZZZ</name>
<proteinExistence type="predicted"/>
<gene>
    <name evidence="1" type="ORF">S03H2_06345</name>
</gene>
<reference evidence="1" key="1">
    <citation type="journal article" date="2014" name="Front. Microbiol.">
        <title>High frequency of phylogenetically diverse reductive dehalogenase-homologous genes in deep subseafloor sedimentary metagenomes.</title>
        <authorList>
            <person name="Kawai M."/>
            <person name="Futagami T."/>
            <person name="Toyoda A."/>
            <person name="Takaki Y."/>
            <person name="Nishi S."/>
            <person name="Hori S."/>
            <person name="Arai W."/>
            <person name="Tsubouchi T."/>
            <person name="Morono Y."/>
            <person name="Uchiyama I."/>
            <person name="Ito T."/>
            <person name="Fujiyama A."/>
            <person name="Inagaki F."/>
            <person name="Takami H."/>
        </authorList>
    </citation>
    <scope>NUCLEOTIDE SEQUENCE</scope>
    <source>
        <strain evidence="1">Expedition CK06-06</strain>
    </source>
</reference>
<dbReference type="AlphaFoldDB" id="X1GCN7"/>
<protein>
    <recommendedName>
        <fullName evidence="2">Dipeptidylpeptidase IV N-terminal domain-containing protein</fullName>
    </recommendedName>
</protein>
<accession>X1GCN7</accession>
<comment type="caution">
    <text evidence="1">The sequence shown here is derived from an EMBL/GenBank/DDBJ whole genome shotgun (WGS) entry which is preliminary data.</text>
</comment>
<feature type="non-terminal residue" evidence="1">
    <location>
        <position position="1"/>
    </location>
</feature>
<dbReference type="EMBL" id="BARU01002763">
    <property type="protein sequence ID" value="GAH30818.1"/>
    <property type="molecule type" value="Genomic_DNA"/>
</dbReference>
<organism evidence="1">
    <name type="scientific">marine sediment metagenome</name>
    <dbReference type="NCBI Taxonomy" id="412755"/>
    <lineage>
        <taxon>unclassified sequences</taxon>
        <taxon>metagenomes</taxon>
        <taxon>ecological metagenomes</taxon>
    </lineage>
</organism>